<dbReference type="GO" id="GO:0016887">
    <property type="term" value="F:ATP hydrolysis activity"/>
    <property type="evidence" value="ECO:0007669"/>
    <property type="project" value="InterPro"/>
</dbReference>
<accession>H3RAY1</accession>
<evidence type="ECO:0000256" key="4">
    <source>
        <dbReference type="ARBA" id="ARBA00022840"/>
    </source>
</evidence>
<dbReference type="Gene3D" id="3.40.50.300">
    <property type="entry name" value="P-loop containing nucleotide triphosphate hydrolases"/>
    <property type="match status" value="1"/>
</dbReference>
<dbReference type="PROSITE" id="PS50893">
    <property type="entry name" value="ABC_TRANSPORTER_2"/>
    <property type="match status" value="1"/>
</dbReference>
<evidence type="ECO:0000256" key="2">
    <source>
        <dbReference type="ARBA" id="ARBA00022448"/>
    </source>
</evidence>
<dbReference type="Proteomes" id="UP000005050">
    <property type="component" value="Unassembled WGS sequence"/>
</dbReference>
<dbReference type="STRING" id="660596.DSJ_08560"/>
<keyword evidence="2" id="KW-0813">Transport</keyword>
<dbReference type="Pfam" id="PF00005">
    <property type="entry name" value="ABC_tran"/>
    <property type="match status" value="1"/>
</dbReference>
<gene>
    <name evidence="7" type="ORF">CKS_3854</name>
</gene>
<dbReference type="InterPro" id="IPR003593">
    <property type="entry name" value="AAA+_ATPase"/>
</dbReference>
<keyword evidence="3" id="KW-0547">Nucleotide-binding</keyword>
<dbReference type="PANTHER" id="PTHR43820">
    <property type="entry name" value="HIGH-AFFINITY BRANCHED-CHAIN AMINO ACID TRANSPORT ATP-BINDING PROTEIN LIVF"/>
    <property type="match status" value="1"/>
</dbReference>
<dbReference type="GO" id="GO:0015807">
    <property type="term" value="P:L-amino acid transport"/>
    <property type="evidence" value="ECO:0007669"/>
    <property type="project" value="TreeGrafter"/>
</dbReference>
<reference evidence="7 8" key="1">
    <citation type="journal article" date="2012" name="Mol. Microbiol.">
        <title>The genetic and structural basis of two distinct terminal side branch residues in stewartan and amylovoran exopolysaccharides and their potential role in host adaptation.</title>
        <authorList>
            <person name="Wang X."/>
            <person name="Yang F."/>
            <person name="von Bodman S.B."/>
        </authorList>
    </citation>
    <scope>NUCLEOTIDE SEQUENCE [LARGE SCALE GENOMIC DNA]</scope>
    <source>
        <strain evidence="7 8">DC283</strain>
    </source>
</reference>
<comment type="caution">
    <text evidence="7">The sequence shown here is derived from an EMBL/GenBank/DDBJ whole genome shotgun (WGS) entry which is preliminary data.</text>
</comment>
<protein>
    <submittedName>
        <fullName evidence="7">Putative amino acid transporter</fullName>
        <ecNumber evidence="7">3.6.1.3</ecNumber>
    </submittedName>
</protein>
<proteinExistence type="inferred from homology"/>
<dbReference type="CDD" id="cd03224">
    <property type="entry name" value="ABC_TM1139_LivF_branched"/>
    <property type="match status" value="1"/>
</dbReference>
<dbReference type="InterPro" id="IPR027417">
    <property type="entry name" value="P-loop_NTPase"/>
</dbReference>
<dbReference type="SMART" id="SM00382">
    <property type="entry name" value="AAA"/>
    <property type="match status" value="1"/>
</dbReference>
<evidence type="ECO:0000256" key="5">
    <source>
        <dbReference type="ARBA" id="ARBA00022970"/>
    </source>
</evidence>
<dbReference type="EMBL" id="AHIE01000006">
    <property type="protein sequence ID" value="EHU01427.1"/>
    <property type="molecule type" value="Genomic_DNA"/>
</dbReference>
<organism evidence="7 8">
    <name type="scientific">Pantoea stewartii subsp. stewartii DC283</name>
    <dbReference type="NCBI Taxonomy" id="660596"/>
    <lineage>
        <taxon>Bacteria</taxon>
        <taxon>Pseudomonadati</taxon>
        <taxon>Pseudomonadota</taxon>
        <taxon>Gammaproteobacteria</taxon>
        <taxon>Enterobacterales</taxon>
        <taxon>Erwiniaceae</taxon>
        <taxon>Pantoea</taxon>
    </lineage>
</organism>
<keyword evidence="5" id="KW-0029">Amino-acid transport</keyword>
<dbReference type="PATRIC" id="fig|660596.6.peg.1118"/>
<comment type="similarity">
    <text evidence="1">Belongs to the ABC transporter superfamily. Drug exporter-2 (TC 3.A.1.117) family.</text>
</comment>
<evidence type="ECO:0000256" key="1">
    <source>
        <dbReference type="ARBA" id="ARBA00006526"/>
    </source>
</evidence>
<dbReference type="GO" id="GO:0005524">
    <property type="term" value="F:ATP binding"/>
    <property type="evidence" value="ECO:0007669"/>
    <property type="project" value="UniProtKB-KW"/>
</dbReference>
<dbReference type="GO" id="GO:0015658">
    <property type="term" value="F:branched-chain amino acid transmembrane transporter activity"/>
    <property type="evidence" value="ECO:0007669"/>
    <property type="project" value="TreeGrafter"/>
</dbReference>
<dbReference type="eggNOG" id="COG0410">
    <property type="taxonomic scope" value="Bacteria"/>
</dbReference>
<evidence type="ECO:0000313" key="8">
    <source>
        <dbReference type="Proteomes" id="UP000005050"/>
    </source>
</evidence>
<sequence>MRHSSSLSPAILVVRFTRYEQQNIQVNYLEGARQMLSLRSVNQFYGKNHILWNVDLDLPPGTCTGILGRPGMGKTTLVNCIMGKLPINSGTISWQQDGSPPEDLLSQPADQRARQGIGYVPQGRHIFTQMSVEDNLLIALLAGAESRENHRPIPEMIFDLLPALYSLRQQRSGDLPVYQQQQLALARALVLQPRLLILDEPADGMAPWLEEEMGNLIRRLNRDYGLTILLLEQRVSLIRRVADSFLLLHRGRNVAQGNVTLLDDGTLDKWLTMA</sequence>
<evidence type="ECO:0000256" key="3">
    <source>
        <dbReference type="ARBA" id="ARBA00022741"/>
    </source>
</evidence>
<dbReference type="SUPFAM" id="SSF52540">
    <property type="entry name" value="P-loop containing nucleoside triphosphate hydrolases"/>
    <property type="match status" value="1"/>
</dbReference>
<feature type="domain" description="ABC transporter" evidence="6">
    <location>
        <begin position="36"/>
        <end position="274"/>
    </location>
</feature>
<dbReference type="PANTHER" id="PTHR43820:SF5">
    <property type="entry name" value="HIGH-AFFINITY BRANCHED-CHAIN AMINO ACID TRANSPORT ATP-BINDING PROTEIN"/>
    <property type="match status" value="1"/>
</dbReference>
<keyword evidence="4" id="KW-0067">ATP-binding</keyword>
<dbReference type="InterPro" id="IPR052156">
    <property type="entry name" value="BCAA_Transport_ATP-bd_LivF"/>
</dbReference>
<name>H3RAY1_PANSE</name>
<evidence type="ECO:0000259" key="6">
    <source>
        <dbReference type="PROSITE" id="PS50893"/>
    </source>
</evidence>
<evidence type="ECO:0000313" key="7">
    <source>
        <dbReference type="EMBL" id="EHU01427.1"/>
    </source>
</evidence>
<keyword evidence="7" id="KW-0378">Hydrolase</keyword>
<dbReference type="EC" id="3.6.1.3" evidence="7"/>
<dbReference type="AlphaFoldDB" id="H3RAY1"/>
<dbReference type="InterPro" id="IPR003439">
    <property type="entry name" value="ABC_transporter-like_ATP-bd"/>
</dbReference>